<dbReference type="EMBL" id="JWIZ01000003">
    <property type="protein sequence ID" value="KMK52424.1"/>
    <property type="molecule type" value="Genomic_DNA"/>
</dbReference>
<evidence type="ECO:0000313" key="1">
    <source>
        <dbReference type="EMBL" id="KMK52424.1"/>
    </source>
</evidence>
<gene>
    <name evidence="1" type="ORF">RO21_00810</name>
</gene>
<keyword evidence="2" id="KW-1185">Reference proteome</keyword>
<dbReference type="InterPro" id="IPR007298">
    <property type="entry name" value="Cu-R_lipoprotein_NlpE"/>
</dbReference>
<dbReference type="RefSeq" id="WP_047975900.1">
    <property type="nucleotide sequence ID" value="NZ_JWIZ01000003.1"/>
</dbReference>
<sequence length="122" mass="13493">MKKIILMSIGTLLSACSTLSPKSVSGTYEGTLPCADCEKIEAKLVLNADNTYQYNTLYFKNKEKHPFIEKGTYTWDGNKKGVIRLTNSGNLAVKLSDTFVEFCDANGETSKSGNNYKLHKTP</sequence>
<dbReference type="PATRIC" id="fig|67855.3.peg.1024"/>
<dbReference type="STRING" id="67855.RO21_00810"/>
<reference evidence="1 2" key="1">
    <citation type="submission" date="2014-12" db="EMBL/GenBank/DDBJ databases">
        <title>Reclassification of Actinobacillus muris as Muribacter muris.</title>
        <authorList>
            <person name="Christensen H."/>
            <person name="Nicklas W."/>
            <person name="Bisgaard M."/>
        </authorList>
    </citation>
    <scope>NUCLEOTIDE SEQUENCE [LARGE SCALE GENOMIC DNA]</scope>
    <source>
        <strain evidence="1 2">Ackerman80-443D</strain>
    </source>
</reference>
<dbReference type="Pfam" id="PF04170">
    <property type="entry name" value="NlpE"/>
    <property type="match status" value="1"/>
</dbReference>
<dbReference type="AlphaFoldDB" id="A0A0J5PA50"/>
<organism evidence="1 2">
    <name type="scientific">Muribacter muris</name>
    <dbReference type="NCBI Taxonomy" id="67855"/>
    <lineage>
        <taxon>Bacteria</taxon>
        <taxon>Pseudomonadati</taxon>
        <taxon>Pseudomonadota</taxon>
        <taxon>Gammaproteobacteria</taxon>
        <taxon>Pasteurellales</taxon>
        <taxon>Pasteurellaceae</taxon>
        <taxon>Muribacter</taxon>
    </lineage>
</organism>
<accession>A0A0J5PA50</accession>
<name>A0A0J5PA50_9PAST</name>
<keyword evidence="1" id="KW-0449">Lipoprotein</keyword>
<comment type="caution">
    <text evidence="1">The sequence shown here is derived from an EMBL/GenBank/DDBJ whole genome shotgun (WGS) entry which is preliminary data.</text>
</comment>
<proteinExistence type="predicted"/>
<dbReference type="Gene3D" id="2.40.128.640">
    <property type="match status" value="1"/>
</dbReference>
<evidence type="ECO:0000313" key="2">
    <source>
        <dbReference type="Proteomes" id="UP000036270"/>
    </source>
</evidence>
<dbReference type="Proteomes" id="UP000036270">
    <property type="component" value="Unassembled WGS sequence"/>
</dbReference>
<dbReference type="PROSITE" id="PS51257">
    <property type="entry name" value="PROKAR_LIPOPROTEIN"/>
    <property type="match status" value="1"/>
</dbReference>
<protein>
    <submittedName>
        <fullName evidence="1">Lipoprotein</fullName>
    </submittedName>
</protein>